<dbReference type="EMBL" id="SDRB02000893">
    <property type="protein sequence ID" value="THG22346.1"/>
    <property type="molecule type" value="Genomic_DNA"/>
</dbReference>
<comment type="similarity">
    <text evidence="9">Belongs to the histidinol dehydrogenase family.</text>
</comment>
<feature type="repeat" description="TPR" evidence="8">
    <location>
        <begin position="191"/>
        <end position="224"/>
    </location>
</feature>
<comment type="pathway">
    <text evidence="2">Amino-acid biosynthesis; L-histidine biosynthesis; L-histidine from 5-phospho-alpha-D-ribose 1-diphosphate: step 9/9.</text>
</comment>
<reference evidence="11 12" key="1">
    <citation type="journal article" date="2018" name="Proc. Natl. Acad. Sci. U.S.A.">
        <title>Draft genome sequence of Camellia sinensis var. sinensis provides insights into the evolution of the tea genome and tea quality.</title>
        <authorList>
            <person name="Wei C."/>
            <person name="Yang H."/>
            <person name="Wang S."/>
            <person name="Zhao J."/>
            <person name="Liu C."/>
            <person name="Gao L."/>
            <person name="Xia E."/>
            <person name="Lu Y."/>
            <person name="Tai Y."/>
            <person name="She G."/>
            <person name="Sun J."/>
            <person name="Cao H."/>
            <person name="Tong W."/>
            <person name="Gao Q."/>
            <person name="Li Y."/>
            <person name="Deng W."/>
            <person name="Jiang X."/>
            <person name="Wang W."/>
            <person name="Chen Q."/>
            <person name="Zhang S."/>
            <person name="Li H."/>
            <person name="Wu J."/>
            <person name="Wang P."/>
            <person name="Li P."/>
            <person name="Shi C."/>
            <person name="Zheng F."/>
            <person name="Jian J."/>
            <person name="Huang B."/>
            <person name="Shan D."/>
            <person name="Shi M."/>
            <person name="Fang C."/>
            <person name="Yue Y."/>
            <person name="Li F."/>
            <person name="Li D."/>
            <person name="Wei S."/>
            <person name="Han B."/>
            <person name="Jiang C."/>
            <person name="Yin Y."/>
            <person name="Xia T."/>
            <person name="Zhang Z."/>
            <person name="Bennetzen J.L."/>
            <person name="Zhao S."/>
            <person name="Wan X."/>
        </authorList>
    </citation>
    <scope>NUCLEOTIDE SEQUENCE [LARGE SCALE GENOMIC DNA]</scope>
    <source>
        <strain evidence="12">cv. Shuchazao</strain>
        <tissue evidence="11">Leaf</tissue>
    </source>
</reference>
<dbReference type="InterPro" id="IPR016161">
    <property type="entry name" value="Ald_DH/histidinol_DH"/>
</dbReference>
<feature type="compositionally biased region" description="Basic and acidic residues" evidence="10">
    <location>
        <begin position="612"/>
        <end position="641"/>
    </location>
</feature>
<dbReference type="STRING" id="542762.A0A4S4F0L4"/>
<sequence>MWTTDKNFPARGFSTPPPHTGKSRRWSPGTPVRPLSEKKVWNSTRAKADLFHVIHKVPSGDSPYVRAKHVQLIEKDPSKAISLFWAAINSGDRVDSALKDMAVAMKQLNRSDEAIEAIKSFRHLCPLESQESLDNVLVELYKRSGRIEEQIEMLQHKVKTIEEGMAFGGKRTKAARSQGKKIQITIDQEYSRLLGNLAWAYLQQNNFKSAEELYRKALSLESDKNKQCNLAICLMHLNRTTEAKILLQSIRPSLIDGQLDESYARSFERATQMLTEIESREAPLLKKGSYSENCSNISFADTLKKGSHNENPYERTAEFGSKRTGGIEIGSSYKKTYGSPFLPARGIPKVPFTQPRRAFWGDQRRDFLGDDAVGGFNRKLSFEQPIMRHGNFEMSNATSQKSESGSPCFSGDWKKRSWRDLDEVNRESSLQHIEDDVKLTEELQSQCNSVAGNLEHSQDFSICKSTKTWADMVEEDEQELLSGINHCQEWNSGEEGFNDENMNSSNIIYHQTLTPFDQIEKLSENIESFDLKDGYLTQPETADSSSSMNQTVRRSLCFDQQQKTDRTDNYCSSTWPKKVLNFEGHGSFLENEREFTSGNGIKLLRRNRLKNRGEGRGREEEREEEGRGRRERGREKKRELPGGRTEGAIITGGRSEEEEGEERRRAKRRRREAYGRMAGGCCDELVRADDRVQPIVDDVRHRGDAAVKDYTSRFDKVELDKIVENVDDLPDPELDAAVREAFDVAYNNIYAFHAAQKSTEKSVENMKGVRCKRVARSIASVGLYVPGGTAVLPSTALMLSVPAQIAGCKTVVLATPPTQDGGICKAISAMAWGTASCPKVEKIFGPGNQYVTAAKMILQNSEAMVSIDMPAGPSEVLVIADKHANPVYVAADLLSQAEHGPDSQVVLVIVGDGVDLRAIEEELEKQCQSLPRGEYASKALSHSFTVIARGMVEVSLLSLRWINNSSQLHAHVT</sequence>
<dbReference type="Pfam" id="PF07719">
    <property type="entry name" value="TPR_2"/>
    <property type="match status" value="1"/>
</dbReference>
<dbReference type="SUPFAM" id="SSF48452">
    <property type="entry name" value="TPR-like"/>
    <property type="match status" value="1"/>
</dbReference>
<comment type="cofactor">
    <cofactor evidence="1">
        <name>Zn(2+)</name>
        <dbReference type="ChEBI" id="CHEBI:29105"/>
    </cofactor>
</comment>
<dbReference type="UniPathway" id="UPA00031">
    <property type="reaction ID" value="UER00014"/>
</dbReference>
<dbReference type="GO" id="GO:0004399">
    <property type="term" value="F:histidinol dehydrogenase activity"/>
    <property type="evidence" value="ECO:0007669"/>
    <property type="project" value="TreeGrafter"/>
</dbReference>
<evidence type="ECO:0000256" key="9">
    <source>
        <dbReference type="RuleBase" id="RU004175"/>
    </source>
</evidence>
<evidence type="ECO:0000256" key="2">
    <source>
        <dbReference type="ARBA" id="ARBA00004940"/>
    </source>
</evidence>
<dbReference type="Gene3D" id="1.25.40.10">
    <property type="entry name" value="Tetratricopeptide repeat domain"/>
    <property type="match status" value="2"/>
</dbReference>
<dbReference type="Gene3D" id="3.40.50.1980">
    <property type="entry name" value="Nitrogenase molybdenum iron protein domain"/>
    <property type="match status" value="3"/>
</dbReference>
<organism evidence="11 12">
    <name type="scientific">Camellia sinensis var. sinensis</name>
    <name type="common">China tea</name>
    <dbReference type="NCBI Taxonomy" id="542762"/>
    <lineage>
        <taxon>Eukaryota</taxon>
        <taxon>Viridiplantae</taxon>
        <taxon>Streptophyta</taxon>
        <taxon>Embryophyta</taxon>
        <taxon>Tracheophyta</taxon>
        <taxon>Spermatophyta</taxon>
        <taxon>Magnoliopsida</taxon>
        <taxon>eudicotyledons</taxon>
        <taxon>Gunneridae</taxon>
        <taxon>Pentapetalae</taxon>
        <taxon>asterids</taxon>
        <taxon>Ericales</taxon>
        <taxon>Theaceae</taxon>
        <taxon>Camellia</taxon>
    </lineage>
</organism>
<dbReference type="PANTHER" id="PTHR21256:SF2">
    <property type="entry name" value="HISTIDINE BIOSYNTHESIS TRIFUNCTIONAL PROTEIN"/>
    <property type="match status" value="1"/>
</dbReference>
<evidence type="ECO:0000256" key="10">
    <source>
        <dbReference type="SAM" id="MobiDB-lite"/>
    </source>
</evidence>
<evidence type="ECO:0000256" key="1">
    <source>
        <dbReference type="ARBA" id="ARBA00001947"/>
    </source>
</evidence>
<evidence type="ECO:0000256" key="5">
    <source>
        <dbReference type="ARBA" id="ARBA00022803"/>
    </source>
</evidence>
<dbReference type="Proteomes" id="UP000306102">
    <property type="component" value="Unassembled WGS sequence"/>
</dbReference>
<evidence type="ECO:0000256" key="6">
    <source>
        <dbReference type="ARBA" id="ARBA00022833"/>
    </source>
</evidence>
<dbReference type="PRINTS" id="PR00083">
    <property type="entry name" value="HOLDHDRGNASE"/>
</dbReference>
<keyword evidence="3" id="KW-0479">Metal-binding</keyword>
<dbReference type="SMART" id="SM00028">
    <property type="entry name" value="TPR"/>
    <property type="match status" value="1"/>
</dbReference>
<dbReference type="GO" id="GO:0046872">
    <property type="term" value="F:metal ion binding"/>
    <property type="evidence" value="ECO:0007669"/>
    <property type="project" value="UniProtKB-KW"/>
</dbReference>
<proteinExistence type="inferred from homology"/>
<accession>A0A4S4F0L4</accession>
<dbReference type="PROSITE" id="PS00611">
    <property type="entry name" value="HISOL_DEHYDROGENASE"/>
    <property type="match status" value="1"/>
</dbReference>
<keyword evidence="12" id="KW-1185">Reference proteome</keyword>
<dbReference type="GO" id="GO:0009570">
    <property type="term" value="C:chloroplast stroma"/>
    <property type="evidence" value="ECO:0007669"/>
    <property type="project" value="TreeGrafter"/>
</dbReference>
<dbReference type="InterPro" id="IPR001692">
    <property type="entry name" value="Histidinol_DH_CS"/>
</dbReference>
<dbReference type="GO" id="GO:0005829">
    <property type="term" value="C:cytosol"/>
    <property type="evidence" value="ECO:0007669"/>
    <property type="project" value="TreeGrafter"/>
</dbReference>
<gene>
    <name evidence="11" type="ORF">TEA_010029</name>
</gene>
<protein>
    <submittedName>
        <fullName evidence="11">Uncharacterized protein</fullName>
    </submittedName>
</protein>
<dbReference type="InterPro" id="IPR012131">
    <property type="entry name" value="Hstdl_DH"/>
</dbReference>
<dbReference type="PROSITE" id="PS50005">
    <property type="entry name" value="TPR"/>
    <property type="match status" value="1"/>
</dbReference>
<evidence type="ECO:0000313" key="12">
    <source>
        <dbReference type="Proteomes" id="UP000306102"/>
    </source>
</evidence>
<feature type="region of interest" description="Disordered" evidence="10">
    <location>
        <begin position="612"/>
        <end position="670"/>
    </location>
</feature>
<evidence type="ECO:0000256" key="7">
    <source>
        <dbReference type="ARBA" id="ARBA00023002"/>
    </source>
</evidence>
<dbReference type="InterPro" id="IPR013105">
    <property type="entry name" value="TPR_2"/>
</dbReference>
<keyword evidence="4" id="KW-0677">Repeat</keyword>
<evidence type="ECO:0000313" key="11">
    <source>
        <dbReference type="EMBL" id="THG22346.1"/>
    </source>
</evidence>
<dbReference type="PANTHER" id="PTHR21256">
    <property type="entry name" value="HISTIDINOL DEHYDROGENASE HDH"/>
    <property type="match status" value="1"/>
</dbReference>
<evidence type="ECO:0000256" key="8">
    <source>
        <dbReference type="PROSITE-ProRule" id="PRU00339"/>
    </source>
</evidence>
<keyword evidence="5 8" id="KW-0802">TPR repeat</keyword>
<name>A0A4S4F0L4_CAMSN</name>
<dbReference type="FunFam" id="3.40.50.1980:FF:000011">
    <property type="entry name" value="Histidinol dehydrogenase, chloroplastic"/>
    <property type="match status" value="1"/>
</dbReference>
<dbReference type="GO" id="GO:0000105">
    <property type="term" value="P:L-histidine biosynthetic process"/>
    <property type="evidence" value="ECO:0007669"/>
    <property type="project" value="UniProtKB-UniPathway"/>
</dbReference>
<dbReference type="InterPro" id="IPR019734">
    <property type="entry name" value="TPR_rpt"/>
</dbReference>
<keyword evidence="7" id="KW-0560">Oxidoreductase</keyword>
<evidence type="ECO:0000256" key="3">
    <source>
        <dbReference type="ARBA" id="ARBA00022723"/>
    </source>
</evidence>
<feature type="region of interest" description="Disordered" evidence="10">
    <location>
        <begin position="1"/>
        <end position="38"/>
    </location>
</feature>
<dbReference type="Pfam" id="PF00815">
    <property type="entry name" value="Histidinol_dh"/>
    <property type="match status" value="2"/>
</dbReference>
<dbReference type="AlphaFoldDB" id="A0A4S4F0L4"/>
<dbReference type="InterPro" id="IPR011990">
    <property type="entry name" value="TPR-like_helical_dom_sf"/>
</dbReference>
<dbReference type="SUPFAM" id="SSF53720">
    <property type="entry name" value="ALDH-like"/>
    <property type="match status" value="1"/>
</dbReference>
<dbReference type="GO" id="GO:0051287">
    <property type="term" value="F:NAD binding"/>
    <property type="evidence" value="ECO:0007669"/>
    <property type="project" value="InterPro"/>
</dbReference>
<comment type="caution">
    <text evidence="11">The sequence shown here is derived from an EMBL/GenBank/DDBJ whole genome shotgun (WGS) entry which is preliminary data.</text>
</comment>
<evidence type="ECO:0000256" key="4">
    <source>
        <dbReference type="ARBA" id="ARBA00022737"/>
    </source>
</evidence>
<dbReference type="CDD" id="cd06572">
    <property type="entry name" value="Histidinol_dh"/>
    <property type="match status" value="1"/>
</dbReference>
<keyword evidence="6" id="KW-0862">Zinc</keyword>